<dbReference type="SUPFAM" id="SSF53383">
    <property type="entry name" value="PLP-dependent transferases"/>
    <property type="match status" value="1"/>
</dbReference>
<comment type="cofactor">
    <cofactor evidence="1 6">
        <name>pyridoxal 5'-phosphate</name>
        <dbReference type="ChEBI" id="CHEBI:597326"/>
    </cofactor>
</comment>
<evidence type="ECO:0000256" key="6">
    <source>
        <dbReference type="RuleBase" id="RU362118"/>
    </source>
</evidence>
<evidence type="ECO:0000313" key="7">
    <source>
        <dbReference type="EMBL" id="UYG53530.1"/>
    </source>
</evidence>
<comment type="similarity">
    <text evidence="2 6">Belongs to the trans-sulfuration enzymes family.</text>
</comment>
<protein>
    <submittedName>
        <fullName evidence="7">PLP-dependent aspartate aminotransferase family protein</fullName>
    </submittedName>
</protein>
<dbReference type="RefSeq" id="WP_231044755.1">
    <property type="nucleotide sequence ID" value="NZ_CP106882.1"/>
</dbReference>
<evidence type="ECO:0000256" key="5">
    <source>
        <dbReference type="ARBA" id="ARBA00047517"/>
    </source>
</evidence>
<reference evidence="7" key="1">
    <citation type="submission" date="2022-09" db="EMBL/GenBank/DDBJ databases">
        <title>The complete genome of Acidovorax sp. 5MLIR.</title>
        <authorList>
            <person name="Liu L."/>
            <person name="Yue J."/>
            <person name="Yang F."/>
            <person name="Yuan J."/>
            <person name="Li L."/>
        </authorList>
    </citation>
    <scope>NUCLEOTIDE SEQUENCE</scope>
    <source>
        <strain evidence="7">5MLIR</strain>
        <plasmid evidence="7">unnamed1</plasmid>
    </source>
</reference>
<dbReference type="Gene3D" id="3.40.640.10">
    <property type="entry name" value="Type I PLP-dependent aspartate aminotransferase-like (Major domain)"/>
    <property type="match status" value="1"/>
</dbReference>
<keyword evidence="7" id="KW-0808">Transferase</keyword>
<dbReference type="EMBL" id="CP106882">
    <property type="protein sequence ID" value="UYG53530.1"/>
    <property type="molecule type" value="Genomic_DNA"/>
</dbReference>
<evidence type="ECO:0000256" key="2">
    <source>
        <dbReference type="ARBA" id="ARBA00009077"/>
    </source>
</evidence>
<dbReference type="InterPro" id="IPR015424">
    <property type="entry name" value="PyrdxlP-dep_Trfase"/>
</dbReference>
<geneLocation type="plasmid" evidence="7 8">
    <name>unnamed1</name>
</geneLocation>
<keyword evidence="3 6" id="KW-0663">Pyridoxal phosphate</keyword>
<comment type="catalytic activity">
    <reaction evidence="5">
        <text>L,L-cystathionine + H2O = L-homocysteine + pyruvate + NH4(+)</text>
        <dbReference type="Rhea" id="RHEA:13965"/>
        <dbReference type="ChEBI" id="CHEBI:15361"/>
        <dbReference type="ChEBI" id="CHEBI:15377"/>
        <dbReference type="ChEBI" id="CHEBI:28938"/>
        <dbReference type="ChEBI" id="CHEBI:58161"/>
        <dbReference type="ChEBI" id="CHEBI:58199"/>
    </reaction>
</comment>
<gene>
    <name evidence="7" type="ORF">M9799_19385</name>
</gene>
<proteinExistence type="inferred from homology"/>
<evidence type="ECO:0000256" key="4">
    <source>
        <dbReference type="ARBA" id="ARBA00023239"/>
    </source>
</evidence>
<dbReference type="GO" id="GO:0008483">
    <property type="term" value="F:transaminase activity"/>
    <property type="evidence" value="ECO:0007669"/>
    <property type="project" value="UniProtKB-KW"/>
</dbReference>
<dbReference type="Pfam" id="PF01053">
    <property type="entry name" value="Cys_Met_Meta_PP"/>
    <property type="match status" value="1"/>
</dbReference>
<name>A0ABY6GGS7_9BURK</name>
<dbReference type="PANTHER" id="PTHR43500">
    <property type="entry name" value="CYSTATHIONINE BETA-LYASE-RELATED"/>
    <property type="match status" value="1"/>
</dbReference>
<evidence type="ECO:0000313" key="8">
    <source>
        <dbReference type="Proteomes" id="UP001162800"/>
    </source>
</evidence>
<dbReference type="InterPro" id="IPR006233">
    <property type="entry name" value="Cys_b_lyase_bac"/>
</dbReference>
<keyword evidence="7" id="KW-0032">Aminotransferase</keyword>
<dbReference type="InterPro" id="IPR015421">
    <property type="entry name" value="PyrdxlP-dep_Trfase_major"/>
</dbReference>
<evidence type="ECO:0000256" key="3">
    <source>
        <dbReference type="ARBA" id="ARBA00022898"/>
    </source>
</evidence>
<keyword evidence="4" id="KW-0456">Lyase</keyword>
<sequence>MDQRIDDFRSLSPAVQRASTVLFDSIADFTTRKERVFDGYTYGVTGTPTTRALEERIARLEGARFCVTAPSGQAALCQIGLALLTAGDHVLISDSAYGPLRTFAKDYLQRFGVVCETYDPAAGAELAQCLRPETRLIFMESPGSLTMEMQDIPAIVQLAKAAGVLTVLDNSWASPLGFQGVPAGVDIVVEAASKWFGGHSDLLLGAIATDSRALYEKLRTAQSVLGQAVSPDDCFLALRGLDTFALRYAHQCASALVVAQRLAQHASVDGVLFPPLPGDRGHARWAASFQGGGCVLSFIPKLQSSEQVHRFFDALEVFQIGASWGGVHSLAAYYPAAEQAKRGHCEFKQGIVRLAIGVEPVEQLARDLEQALRRAAEPS</sequence>
<dbReference type="InterPro" id="IPR000277">
    <property type="entry name" value="Cys/Met-Metab_PyrdxlP-dep_enz"/>
</dbReference>
<keyword evidence="8" id="KW-1185">Reference proteome</keyword>
<accession>A0ABY6GGS7</accession>
<dbReference type="Proteomes" id="UP001162800">
    <property type="component" value="Plasmid unnamed1"/>
</dbReference>
<evidence type="ECO:0000256" key="1">
    <source>
        <dbReference type="ARBA" id="ARBA00001933"/>
    </source>
</evidence>
<organism evidence="7 8">
    <name type="scientific">Comamonas endophytica</name>
    <dbReference type="NCBI Taxonomy" id="2949090"/>
    <lineage>
        <taxon>Bacteria</taxon>
        <taxon>Pseudomonadati</taxon>
        <taxon>Pseudomonadota</taxon>
        <taxon>Betaproteobacteria</taxon>
        <taxon>Burkholderiales</taxon>
        <taxon>Comamonadaceae</taxon>
        <taxon>Comamonas</taxon>
    </lineage>
</organism>
<dbReference type="Gene3D" id="3.90.1150.10">
    <property type="entry name" value="Aspartate Aminotransferase, domain 1"/>
    <property type="match status" value="1"/>
</dbReference>
<dbReference type="PIRSF" id="PIRSF001434">
    <property type="entry name" value="CGS"/>
    <property type="match status" value="1"/>
</dbReference>
<dbReference type="PANTHER" id="PTHR43500:SF1">
    <property type="entry name" value="CYSTATHIONINE BETA-LYASE-RELATED"/>
    <property type="match status" value="1"/>
</dbReference>
<dbReference type="InterPro" id="IPR015422">
    <property type="entry name" value="PyrdxlP-dep_Trfase_small"/>
</dbReference>
<keyword evidence="7" id="KW-0614">Plasmid</keyword>